<evidence type="ECO:0000313" key="3">
    <source>
        <dbReference type="Proteomes" id="UP001164706"/>
    </source>
</evidence>
<keyword evidence="1" id="KW-0732">Signal</keyword>
<keyword evidence="3" id="KW-1185">Reference proteome</keyword>
<dbReference type="RefSeq" id="WP_267781323.1">
    <property type="nucleotide sequence ID" value="NZ_CP113089.1"/>
</dbReference>
<gene>
    <name evidence="2" type="ORF">OVN18_00580</name>
</gene>
<organism evidence="2 3">
    <name type="scientific">Microcella daejeonensis</name>
    <dbReference type="NCBI Taxonomy" id="2994971"/>
    <lineage>
        <taxon>Bacteria</taxon>
        <taxon>Bacillati</taxon>
        <taxon>Actinomycetota</taxon>
        <taxon>Actinomycetes</taxon>
        <taxon>Micrococcales</taxon>
        <taxon>Microbacteriaceae</taxon>
        <taxon>Microcella</taxon>
    </lineage>
</organism>
<dbReference type="Proteomes" id="UP001164706">
    <property type="component" value="Chromosome"/>
</dbReference>
<dbReference type="PROSITE" id="PS51318">
    <property type="entry name" value="TAT"/>
    <property type="match status" value="1"/>
</dbReference>
<protein>
    <recommendedName>
        <fullName evidence="4">Lipoprotein</fullName>
    </recommendedName>
</protein>
<evidence type="ECO:0000256" key="1">
    <source>
        <dbReference type="SAM" id="SignalP"/>
    </source>
</evidence>
<accession>A0A9E8ML16</accession>
<name>A0A9E8ML16_9MICO</name>
<evidence type="ECO:0000313" key="2">
    <source>
        <dbReference type="EMBL" id="WAB81555.1"/>
    </source>
</evidence>
<proteinExistence type="predicted"/>
<dbReference type="KEGG" id="mdb:OVN18_00580"/>
<dbReference type="EMBL" id="CP113089">
    <property type="protein sequence ID" value="WAB81555.1"/>
    <property type="molecule type" value="Genomic_DNA"/>
</dbReference>
<feature type="chain" id="PRO_5038976804" description="Lipoprotein" evidence="1">
    <location>
        <begin position="42"/>
        <end position="226"/>
    </location>
</feature>
<feature type="signal peptide" evidence="1">
    <location>
        <begin position="1"/>
        <end position="41"/>
    </location>
</feature>
<dbReference type="AlphaFoldDB" id="A0A9E8ML16"/>
<dbReference type="InterPro" id="IPR006311">
    <property type="entry name" value="TAT_signal"/>
</dbReference>
<reference evidence="2" key="1">
    <citation type="submission" date="2022-11" db="EMBL/GenBank/DDBJ databases">
        <title>Description of Microcella daejonensis nov. sp, isolated from riverside soil.</title>
        <authorList>
            <person name="Molina K.M."/>
            <person name="Kim S.B."/>
        </authorList>
    </citation>
    <scope>NUCLEOTIDE SEQUENCE</scope>
    <source>
        <strain evidence="2">MMS21-STM12</strain>
    </source>
</reference>
<evidence type="ECO:0008006" key="4">
    <source>
        <dbReference type="Google" id="ProtNLM"/>
    </source>
</evidence>
<sequence length="226" mass="23652">MRPRAPRRRPARRAAPSRRAVLLTAVLVPAAILLAGCSTEAAPGAPALDDVARERAERAEERLAVLLDSHAGYLRDRWPGIAVPEAGTPEWLDASAWPSAYAACLSVRTAVPVVPDGATGSVTLGRPTSDAETRTLELAIFVCESILPPPSIGSGPPGPLELEWRRQAIEVELPRCLLGHGVPIAGGSEGDPYARVRTDPAALARAEALCPDPLASLARIPPAGGQ</sequence>